<accession>A0A1F5SHW6</accession>
<sequence length="77" mass="9426">MTKEKIMVFPSLIIPFPWVQLTASEEEPGLYVMDKHEGYQDYYDEGKVRALQRYFREYPDVFMEIMRTHYYEGIYNQ</sequence>
<organism evidence="1 2">
    <name type="scientific">Candidatus Falkowbacteria bacterium RIFOXYA2_FULL_47_19</name>
    <dbReference type="NCBI Taxonomy" id="1797994"/>
    <lineage>
        <taxon>Bacteria</taxon>
        <taxon>Candidatus Falkowiibacteriota</taxon>
    </lineage>
</organism>
<evidence type="ECO:0000313" key="2">
    <source>
        <dbReference type="Proteomes" id="UP000178367"/>
    </source>
</evidence>
<dbReference type="STRING" id="1797994.A2227_02870"/>
<comment type="caution">
    <text evidence="1">The sequence shown here is derived from an EMBL/GenBank/DDBJ whole genome shotgun (WGS) entry which is preliminary data.</text>
</comment>
<protein>
    <submittedName>
        <fullName evidence="1">Uncharacterized protein</fullName>
    </submittedName>
</protein>
<dbReference type="Proteomes" id="UP000178367">
    <property type="component" value="Unassembled WGS sequence"/>
</dbReference>
<name>A0A1F5SHW6_9BACT</name>
<gene>
    <name evidence="1" type="ORF">A2227_02870</name>
</gene>
<dbReference type="AlphaFoldDB" id="A0A1F5SHW6"/>
<evidence type="ECO:0000313" key="1">
    <source>
        <dbReference type="EMBL" id="OGF26136.1"/>
    </source>
</evidence>
<reference evidence="1 2" key="1">
    <citation type="journal article" date="2016" name="Nat. Commun.">
        <title>Thousands of microbial genomes shed light on interconnected biogeochemical processes in an aquifer system.</title>
        <authorList>
            <person name="Anantharaman K."/>
            <person name="Brown C.T."/>
            <person name="Hug L.A."/>
            <person name="Sharon I."/>
            <person name="Castelle C.J."/>
            <person name="Probst A.J."/>
            <person name="Thomas B.C."/>
            <person name="Singh A."/>
            <person name="Wilkins M.J."/>
            <person name="Karaoz U."/>
            <person name="Brodie E.L."/>
            <person name="Williams K.H."/>
            <person name="Hubbard S.S."/>
            <person name="Banfield J.F."/>
        </authorList>
    </citation>
    <scope>NUCLEOTIDE SEQUENCE [LARGE SCALE GENOMIC DNA]</scope>
</reference>
<dbReference type="EMBL" id="MFGB01000017">
    <property type="protein sequence ID" value="OGF26136.1"/>
    <property type="molecule type" value="Genomic_DNA"/>
</dbReference>
<proteinExistence type="predicted"/>